<accession>A0A4C1V9Y8</accession>
<sequence length="69" mass="7403">MQLPATRNEMIDSIPWRCVMKPADFGRCAAPAKMTVSIKRRRGAARAARGGAAVALSSITRGRTSDADK</sequence>
<reference evidence="1 2" key="1">
    <citation type="journal article" date="2019" name="Commun. Biol.">
        <title>The bagworm genome reveals a unique fibroin gene that provides high tensile strength.</title>
        <authorList>
            <person name="Kono N."/>
            <person name="Nakamura H."/>
            <person name="Ohtoshi R."/>
            <person name="Tomita M."/>
            <person name="Numata K."/>
            <person name="Arakawa K."/>
        </authorList>
    </citation>
    <scope>NUCLEOTIDE SEQUENCE [LARGE SCALE GENOMIC DNA]</scope>
</reference>
<dbReference type="EMBL" id="BGZK01000304">
    <property type="protein sequence ID" value="GBP35496.1"/>
    <property type="molecule type" value="Genomic_DNA"/>
</dbReference>
<dbReference type="Proteomes" id="UP000299102">
    <property type="component" value="Unassembled WGS sequence"/>
</dbReference>
<keyword evidence="2" id="KW-1185">Reference proteome</keyword>
<name>A0A4C1V9Y8_EUMVA</name>
<organism evidence="1 2">
    <name type="scientific">Eumeta variegata</name>
    <name type="common">Bagworm moth</name>
    <name type="synonym">Eumeta japonica</name>
    <dbReference type="NCBI Taxonomy" id="151549"/>
    <lineage>
        <taxon>Eukaryota</taxon>
        <taxon>Metazoa</taxon>
        <taxon>Ecdysozoa</taxon>
        <taxon>Arthropoda</taxon>
        <taxon>Hexapoda</taxon>
        <taxon>Insecta</taxon>
        <taxon>Pterygota</taxon>
        <taxon>Neoptera</taxon>
        <taxon>Endopterygota</taxon>
        <taxon>Lepidoptera</taxon>
        <taxon>Glossata</taxon>
        <taxon>Ditrysia</taxon>
        <taxon>Tineoidea</taxon>
        <taxon>Psychidae</taxon>
        <taxon>Oiketicinae</taxon>
        <taxon>Eumeta</taxon>
    </lineage>
</organism>
<gene>
    <name evidence="1" type="ORF">EVAR_20006_1</name>
</gene>
<comment type="caution">
    <text evidence="1">The sequence shown here is derived from an EMBL/GenBank/DDBJ whole genome shotgun (WGS) entry which is preliminary data.</text>
</comment>
<evidence type="ECO:0000313" key="1">
    <source>
        <dbReference type="EMBL" id="GBP35496.1"/>
    </source>
</evidence>
<proteinExistence type="predicted"/>
<dbReference type="AlphaFoldDB" id="A0A4C1V9Y8"/>
<evidence type="ECO:0000313" key="2">
    <source>
        <dbReference type="Proteomes" id="UP000299102"/>
    </source>
</evidence>
<protein>
    <submittedName>
        <fullName evidence="1">Uncharacterized protein</fullName>
    </submittedName>
</protein>